<keyword evidence="11" id="KW-0325">Glycoprotein</keyword>
<keyword evidence="6" id="KW-0530">Neurotransmitter biosynthesis</keyword>
<keyword evidence="4 14" id="KW-0812">Transmembrane</keyword>
<dbReference type="InterPro" id="IPR038377">
    <property type="entry name" value="Na/Glc_symporter_sf"/>
</dbReference>
<keyword evidence="7 14" id="KW-1133">Transmembrane helix</keyword>
<evidence type="ECO:0000256" key="1">
    <source>
        <dbReference type="ARBA" id="ARBA00004141"/>
    </source>
</evidence>
<feature type="transmembrane region" description="Helical" evidence="14">
    <location>
        <begin position="271"/>
        <end position="294"/>
    </location>
</feature>
<feature type="transmembrane region" description="Helical" evidence="14">
    <location>
        <begin position="300"/>
        <end position="317"/>
    </location>
</feature>
<evidence type="ECO:0000313" key="15">
    <source>
        <dbReference type="EMBL" id="KAJ8312184.1"/>
    </source>
</evidence>
<evidence type="ECO:0000256" key="10">
    <source>
        <dbReference type="ARBA" id="ARBA00023136"/>
    </source>
</evidence>
<dbReference type="CDD" id="cd11474">
    <property type="entry name" value="SLC5sbd_CHT"/>
    <property type="match status" value="1"/>
</dbReference>
<keyword evidence="10 14" id="KW-0472">Membrane</keyword>
<evidence type="ECO:0000256" key="11">
    <source>
        <dbReference type="ARBA" id="ARBA00023180"/>
    </source>
</evidence>
<feature type="transmembrane region" description="Helical" evidence="14">
    <location>
        <begin position="207"/>
        <end position="233"/>
    </location>
</feature>
<gene>
    <name evidence="15" type="ORF">KUTeg_009557</name>
</gene>
<dbReference type="EMBL" id="JARBDR010000440">
    <property type="protein sequence ID" value="KAJ8312184.1"/>
    <property type="molecule type" value="Genomic_DNA"/>
</dbReference>
<keyword evidence="9" id="KW-0406">Ion transport</keyword>
<dbReference type="InterPro" id="IPR001734">
    <property type="entry name" value="Na/solute_symporter"/>
</dbReference>
<evidence type="ECO:0000256" key="9">
    <source>
        <dbReference type="ARBA" id="ARBA00023065"/>
    </source>
</evidence>
<comment type="subcellular location">
    <subcellularLocation>
        <location evidence="1">Membrane</location>
        <topology evidence="1">Multi-pass membrane protein</topology>
    </subcellularLocation>
</comment>
<name>A0ABQ9F489_TEGGR</name>
<accession>A0ABQ9F489</accession>
<feature type="transmembrane region" description="Helical" evidence="14">
    <location>
        <begin position="84"/>
        <end position="102"/>
    </location>
</feature>
<dbReference type="InterPro" id="IPR052244">
    <property type="entry name" value="Choline_transporter"/>
</dbReference>
<dbReference type="PANTHER" id="PTHR45897:SF4">
    <property type="entry name" value="HIGH-AFFINITY CHOLINE TRANSPORTER 1"/>
    <property type="match status" value="1"/>
</dbReference>
<organism evidence="15 16">
    <name type="scientific">Tegillarca granosa</name>
    <name type="common">Malaysian cockle</name>
    <name type="synonym">Anadara granosa</name>
    <dbReference type="NCBI Taxonomy" id="220873"/>
    <lineage>
        <taxon>Eukaryota</taxon>
        <taxon>Metazoa</taxon>
        <taxon>Spiralia</taxon>
        <taxon>Lophotrochozoa</taxon>
        <taxon>Mollusca</taxon>
        <taxon>Bivalvia</taxon>
        <taxon>Autobranchia</taxon>
        <taxon>Pteriomorphia</taxon>
        <taxon>Arcoida</taxon>
        <taxon>Arcoidea</taxon>
        <taxon>Arcidae</taxon>
        <taxon>Tegillarca</taxon>
    </lineage>
</organism>
<dbReference type="PROSITE" id="PS50283">
    <property type="entry name" value="NA_SOLUT_SYMP_3"/>
    <property type="match status" value="1"/>
</dbReference>
<keyword evidence="5" id="KW-0769">Symport</keyword>
<keyword evidence="8" id="KW-0915">Sodium</keyword>
<comment type="caution">
    <text evidence="15">The sequence shown here is derived from an EMBL/GenBank/DDBJ whole genome shotgun (WGS) entry which is preliminary data.</text>
</comment>
<evidence type="ECO:0000256" key="12">
    <source>
        <dbReference type="ARBA" id="ARBA00023201"/>
    </source>
</evidence>
<reference evidence="15 16" key="1">
    <citation type="submission" date="2022-12" db="EMBL/GenBank/DDBJ databases">
        <title>Chromosome-level genome of Tegillarca granosa.</title>
        <authorList>
            <person name="Kim J."/>
        </authorList>
    </citation>
    <scope>NUCLEOTIDE SEQUENCE [LARGE SCALE GENOMIC DNA]</scope>
    <source>
        <strain evidence="15">Teg-2019</strain>
        <tissue evidence="15">Adductor muscle</tissue>
    </source>
</reference>
<evidence type="ECO:0000256" key="6">
    <source>
        <dbReference type="ARBA" id="ARBA00022979"/>
    </source>
</evidence>
<evidence type="ECO:0000256" key="8">
    <source>
        <dbReference type="ARBA" id="ARBA00023053"/>
    </source>
</evidence>
<feature type="transmembrane region" description="Helical" evidence="14">
    <location>
        <begin position="324"/>
        <end position="343"/>
    </location>
</feature>
<dbReference type="PANTHER" id="PTHR45897">
    <property type="entry name" value="HIGH-AFFINITY CHOLINE TRANSPORTER 1"/>
    <property type="match status" value="1"/>
</dbReference>
<evidence type="ECO:0000256" key="4">
    <source>
        <dbReference type="ARBA" id="ARBA00022692"/>
    </source>
</evidence>
<feature type="transmembrane region" description="Helical" evidence="14">
    <location>
        <begin position="56"/>
        <end position="78"/>
    </location>
</feature>
<keyword evidence="3" id="KW-0813">Transport</keyword>
<protein>
    <recommendedName>
        <fullName evidence="17">High-affinity choline transporter 1</fullName>
    </recommendedName>
</protein>
<evidence type="ECO:0000313" key="16">
    <source>
        <dbReference type="Proteomes" id="UP001217089"/>
    </source>
</evidence>
<evidence type="ECO:0000256" key="3">
    <source>
        <dbReference type="ARBA" id="ARBA00022448"/>
    </source>
</evidence>
<keyword evidence="12" id="KW-0739">Sodium transport</keyword>
<feature type="transmembrane region" description="Helical" evidence="14">
    <location>
        <begin position="363"/>
        <end position="386"/>
    </location>
</feature>
<evidence type="ECO:0000256" key="5">
    <source>
        <dbReference type="ARBA" id="ARBA00022847"/>
    </source>
</evidence>
<sequence>MRDQKYLTMLDPLQEVYGSVIMVFIYLATLCGDLFWTASILSALGTSLRVIVNLDLNVAIVTSSTVTIFYTMIGQMIAVAYTDILQLAFMTGGLILCVPFVLTNEKIADIGTTKDVWIGQFDKQALSQWLDLFIAMIFGTIPWQSYFQRVLSVRSGREAQLLSIVGGCSALVLVIPSILIGAAGVSADWSNTSIGMSPIDNNEGSSILPYSLVLLYFVNMYITGLGAICAAVMSSMDSSILGSSSMFTNNIYKQLIRPQASDRELLWIQRFAVLCVGVMATVISIFVPVIYGIFILAADIVFVIVLPQLFCSVFLKWTNSYGAALGYLMGVILRIGAGEPYLYLEPFIRFPYYDVKTGQNFPFRTFAMVTSVCCIVLFSLFTNWIISYHPFFSAYNLSHEMNVITDSGNNSHIDTRIRTISENSIEESFNYIFPENHHTEFRNCSKNNKNIDSSKDDVSVPQAKDFLLQS</sequence>
<evidence type="ECO:0008006" key="17">
    <source>
        <dbReference type="Google" id="ProtNLM"/>
    </source>
</evidence>
<dbReference type="Proteomes" id="UP001217089">
    <property type="component" value="Unassembled WGS sequence"/>
</dbReference>
<comment type="similarity">
    <text evidence="2 13">Belongs to the sodium:solute symporter (SSF) (TC 2.A.21) family.</text>
</comment>
<evidence type="ECO:0000256" key="2">
    <source>
        <dbReference type="ARBA" id="ARBA00006434"/>
    </source>
</evidence>
<keyword evidence="16" id="KW-1185">Reference proteome</keyword>
<proteinExistence type="inferred from homology"/>
<feature type="transmembrane region" description="Helical" evidence="14">
    <location>
        <begin position="161"/>
        <end position="187"/>
    </location>
</feature>
<evidence type="ECO:0000256" key="13">
    <source>
        <dbReference type="RuleBase" id="RU362091"/>
    </source>
</evidence>
<dbReference type="Pfam" id="PF00474">
    <property type="entry name" value="SSF"/>
    <property type="match status" value="1"/>
</dbReference>
<feature type="transmembrane region" description="Helical" evidence="14">
    <location>
        <begin position="20"/>
        <end position="44"/>
    </location>
</feature>
<evidence type="ECO:0000256" key="7">
    <source>
        <dbReference type="ARBA" id="ARBA00022989"/>
    </source>
</evidence>
<evidence type="ECO:0000256" key="14">
    <source>
        <dbReference type="SAM" id="Phobius"/>
    </source>
</evidence>
<dbReference type="Gene3D" id="1.20.1730.10">
    <property type="entry name" value="Sodium/glucose cotransporter"/>
    <property type="match status" value="1"/>
</dbReference>